<dbReference type="Pfam" id="PF18631">
    <property type="entry name" value="Cucumopine_C"/>
    <property type="match status" value="1"/>
</dbReference>
<protein>
    <recommendedName>
        <fullName evidence="1">Cucumopine synthase C-terminal helical bundle domain-containing protein</fullName>
    </recommendedName>
</protein>
<evidence type="ECO:0000259" key="1">
    <source>
        <dbReference type="Pfam" id="PF18631"/>
    </source>
</evidence>
<organism evidence="2 3">
    <name type="scientific">Actinomadura nitritigenes</name>
    <dbReference type="NCBI Taxonomy" id="134602"/>
    <lineage>
        <taxon>Bacteria</taxon>
        <taxon>Bacillati</taxon>
        <taxon>Actinomycetota</taxon>
        <taxon>Actinomycetes</taxon>
        <taxon>Streptosporangiales</taxon>
        <taxon>Thermomonosporaceae</taxon>
        <taxon>Actinomadura</taxon>
    </lineage>
</organism>
<evidence type="ECO:0000313" key="3">
    <source>
        <dbReference type="Proteomes" id="UP000666915"/>
    </source>
</evidence>
<dbReference type="Gene3D" id="2.40.100.20">
    <property type="match status" value="1"/>
</dbReference>
<reference evidence="2 3" key="1">
    <citation type="submission" date="2021-03" db="EMBL/GenBank/DDBJ databases">
        <authorList>
            <person name="Kanchanasin P."/>
            <person name="Saeng-In P."/>
            <person name="Phongsopitanun W."/>
            <person name="Yuki M."/>
            <person name="Kudo T."/>
            <person name="Ohkuma M."/>
            <person name="Tanasupawat S."/>
        </authorList>
    </citation>
    <scope>NUCLEOTIDE SEQUENCE [LARGE SCALE GENOMIC DNA]</scope>
    <source>
        <strain evidence="2 3">L46</strain>
    </source>
</reference>
<sequence>MFSQVRVWPHTVNTLRRIEIGWPVLGVTVAADLDERNAALTDAIWDALPYRSLQGHALIAGHHLYHVAPVHDVLHLPAAHRVDRRTVPDGTLFCSRLQHLGIKYGELTEPMAATPIGRVAEGDLDALTDAGRAVWESVYSTKKPVVAEVRRAGEPGGHRVPRLAAADPEMDALVADVHAETERIWLDAPQELVDLHDGRIASRAGTHGTVLTTLLFVNGETRPLGYNAYSGLVRAAHEGVPLEPLRRMARALIAVPAEFLAYCGLEKLGAFTERLLDGLDRLDRRQDFAAVMAHMALYVNCLGGWNLHLFPWNVGDHLRQAEAAP</sequence>
<dbReference type="InterPro" id="IPR040602">
    <property type="entry name" value="Cucumopine_C"/>
</dbReference>
<evidence type="ECO:0000313" key="2">
    <source>
        <dbReference type="EMBL" id="MBO2436051.1"/>
    </source>
</evidence>
<keyword evidence="3" id="KW-1185">Reference proteome</keyword>
<dbReference type="EMBL" id="JAGEOK010000001">
    <property type="protein sequence ID" value="MBO2436051.1"/>
    <property type="molecule type" value="Genomic_DNA"/>
</dbReference>
<name>A0ABS3QQ56_9ACTN</name>
<dbReference type="Proteomes" id="UP000666915">
    <property type="component" value="Unassembled WGS sequence"/>
</dbReference>
<accession>A0ABS3QQ56</accession>
<gene>
    <name evidence="2" type="ORF">J4557_00830</name>
</gene>
<comment type="caution">
    <text evidence="2">The sequence shown here is derived from an EMBL/GenBank/DDBJ whole genome shotgun (WGS) entry which is preliminary data.</text>
</comment>
<feature type="domain" description="Cucumopine synthase C-terminal helical bundle" evidence="1">
    <location>
        <begin position="171"/>
        <end position="309"/>
    </location>
</feature>
<proteinExistence type="predicted"/>